<feature type="domain" description="HTH tetR-type" evidence="4">
    <location>
        <begin position="2"/>
        <end position="62"/>
    </location>
</feature>
<name>A0A3R7IND7_9ACTN</name>
<feature type="DNA-binding region" description="H-T-H motif" evidence="2">
    <location>
        <begin position="25"/>
        <end position="44"/>
    </location>
</feature>
<dbReference type="Proteomes" id="UP000028058">
    <property type="component" value="Unassembled WGS sequence"/>
</dbReference>
<keyword evidence="1 2" id="KW-0238">DNA-binding</keyword>
<evidence type="ECO:0000259" key="4">
    <source>
        <dbReference type="PROSITE" id="PS50977"/>
    </source>
</evidence>
<evidence type="ECO:0000256" key="2">
    <source>
        <dbReference type="PROSITE-ProRule" id="PRU00335"/>
    </source>
</evidence>
<keyword evidence="6" id="KW-1185">Reference proteome</keyword>
<dbReference type="PANTHER" id="PTHR30055">
    <property type="entry name" value="HTH-TYPE TRANSCRIPTIONAL REGULATOR RUTR"/>
    <property type="match status" value="1"/>
</dbReference>
<sequence>MTTARERLMDTAIAALSTQPWTQVRMQTIAVASRVSRQTLYNEFGSKDGLARALAWREIDRYLAGVERALTGPPRARPVDRLAALADWTWRTAHNPLARAVLTDCWDERLPRLPRATAEKRRGPYVAERHRVAGPLPSPADLVAEAQDLAVAALVPGRPPEEARHTAVACEIVLRLALSSVIAPLGKQKTGWLIRRALRPDDLAEGAARGRGVLPGPSVRRAGTQQRTKLERPDGRQPQVTTPL</sequence>
<dbReference type="InterPro" id="IPR001647">
    <property type="entry name" value="HTH_TetR"/>
</dbReference>
<evidence type="ECO:0000313" key="6">
    <source>
        <dbReference type="Proteomes" id="UP000028058"/>
    </source>
</evidence>
<accession>A0A3R7IND7</accession>
<dbReference type="Pfam" id="PF00440">
    <property type="entry name" value="TetR_N"/>
    <property type="match status" value="1"/>
</dbReference>
<gene>
    <name evidence="5" type="ORF">SFRA_024305</name>
</gene>
<organism evidence="5 6">
    <name type="scientific">Streptomyces xinghaiensis</name>
    <dbReference type="NCBI Taxonomy" id="1038928"/>
    <lineage>
        <taxon>Bacteria</taxon>
        <taxon>Bacillati</taxon>
        <taxon>Actinomycetota</taxon>
        <taxon>Actinomycetes</taxon>
        <taxon>Kitasatosporales</taxon>
        <taxon>Streptomycetaceae</taxon>
        <taxon>Streptomyces</taxon>
    </lineage>
</organism>
<evidence type="ECO:0000256" key="3">
    <source>
        <dbReference type="SAM" id="MobiDB-lite"/>
    </source>
</evidence>
<dbReference type="GO" id="GO:0000976">
    <property type="term" value="F:transcription cis-regulatory region binding"/>
    <property type="evidence" value="ECO:0007669"/>
    <property type="project" value="TreeGrafter"/>
</dbReference>
<dbReference type="PROSITE" id="PS50977">
    <property type="entry name" value="HTH_TETR_2"/>
    <property type="match status" value="1"/>
</dbReference>
<evidence type="ECO:0000256" key="1">
    <source>
        <dbReference type="ARBA" id="ARBA00023125"/>
    </source>
</evidence>
<feature type="region of interest" description="Disordered" evidence="3">
    <location>
        <begin position="207"/>
        <end position="244"/>
    </location>
</feature>
<evidence type="ECO:0000313" key="5">
    <source>
        <dbReference type="EMBL" id="RKM92524.1"/>
    </source>
</evidence>
<dbReference type="InterPro" id="IPR050109">
    <property type="entry name" value="HTH-type_TetR-like_transc_reg"/>
</dbReference>
<dbReference type="InterPro" id="IPR009057">
    <property type="entry name" value="Homeodomain-like_sf"/>
</dbReference>
<reference evidence="5 6" key="1">
    <citation type="journal article" date="2014" name="Genome Announc.">
        <title>Draft Genome Sequence of Streptomyces fradiae ATCC 19609, a Strain Highly Sensitive to Antibiotics.</title>
        <authorList>
            <person name="Bekker O.B."/>
            <person name="Klimina K.M."/>
            <person name="Vatlin A.A."/>
            <person name="Zakharevich N.V."/>
            <person name="Kasianov A.S."/>
            <person name="Danilenko V.N."/>
        </authorList>
    </citation>
    <scope>NUCLEOTIDE SEQUENCE [LARGE SCALE GENOMIC DNA]</scope>
    <source>
        <strain evidence="5 6">ATCC 19609</strain>
    </source>
</reference>
<dbReference type="Gene3D" id="1.10.357.10">
    <property type="entry name" value="Tetracycline Repressor, domain 2"/>
    <property type="match status" value="1"/>
</dbReference>
<comment type="caution">
    <text evidence="5">The sequence shown here is derived from an EMBL/GenBank/DDBJ whole genome shotgun (WGS) entry which is preliminary data.</text>
</comment>
<dbReference type="PANTHER" id="PTHR30055:SF146">
    <property type="entry name" value="HTH-TYPE TRANSCRIPTIONAL DUAL REGULATOR CECR"/>
    <property type="match status" value="1"/>
</dbReference>
<dbReference type="EMBL" id="JNAD02000013">
    <property type="protein sequence ID" value="RKM92524.1"/>
    <property type="molecule type" value="Genomic_DNA"/>
</dbReference>
<dbReference type="SUPFAM" id="SSF46689">
    <property type="entry name" value="Homeodomain-like"/>
    <property type="match status" value="1"/>
</dbReference>
<dbReference type="RefSeq" id="WP_063831781.1">
    <property type="nucleotide sequence ID" value="NZ_JNAD02000013.1"/>
</dbReference>
<dbReference type="GO" id="GO:0003700">
    <property type="term" value="F:DNA-binding transcription factor activity"/>
    <property type="evidence" value="ECO:0007669"/>
    <property type="project" value="TreeGrafter"/>
</dbReference>
<protein>
    <submittedName>
        <fullName evidence="5">TetR/AcrR family transcriptional regulator</fullName>
    </submittedName>
</protein>
<dbReference type="AlphaFoldDB" id="A0A3R7IND7"/>
<dbReference type="OrthoDB" id="4371863at2"/>
<proteinExistence type="predicted"/>